<dbReference type="EMBL" id="JANBQB010000012">
    <property type="protein sequence ID" value="KAJ1984725.1"/>
    <property type="molecule type" value="Genomic_DNA"/>
</dbReference>
<keyword evidence="5" id="KW-1185">Reference proteome</keyword>
<feature type="compositionally biased region" description="Polar residues" evidence="1">
    <location>
        <begin position="672"/>
        <end position="710"/>
    </location>
</feature>
<feature type="region of interest" description="Disordered" evidence="1">
    <location>
        <begin position="53"/>
        <end position="78"/>
    </location>
</feature>
<gene>
    <name evidence="4" type="ORF">H4R34_000487</name>
</gene>
<dbReference type="OrthoDB" id="9936937at2759"/>
<dbReference type="InterPro" id="IPR045004">
    <property type="entry name" value="ECH_dom"/>
</dbReference>
<feature type="domain" description="Enoyl-CoA hydratase/isomerase" evidence="2">
    <location>
        <begin position="471"/>
        <end position="615"/>
    </location>
</feature>
<dbReference type="Proteomes" id="UP001151582">
    <property type="component" value="Unassembled WGS sequence"/>
</dbReference>
<evidence type="ECO:0000256" key="1">
    <source>
        <dbReference type="SAM" id="MobiDB-lite"/>
    </source>
</evidence>
<feature type="domain" description="PEX14-like helix-turn-helix" evidence="3">
    <location>
        <begin position="28"/>
        <end position="105"/>
    </location>
</feature>
<evidence type="ECO:0000313" key="5">
    <source>
        <dbReference type="Proteomes" id="UP001151582"/>
    </source>
</evidence>
<dbReference type="PANTHER" id="PTHR36855:SF1">
    <property type="entry name" value="PEROXISOME MEMBRANE ANCHOR PROTEIN PEX14P N-TERMINAL DOMAIN-CONTAINING PROTEIN"/>
    <property type="match status" value="1"/>
</dbReference>
<feature type="compositionally biased region" description="Polar residues" evidence="1">
    <location>
        <begin position="58"/>
        <end position="72"/>
    </location>
</feature>
<evidence type="ECO:0000259" key="3">
    <source>
        <dbReference type="Pfam" id="PF25871"/>
    </source>
</evidence>
<dbReference type="Pfam" id="PF25871">
    <property type="entry name" value="HTH_76"/>
    <property type="match status" value="2"/>
</dbReference>
<dbReference type="PANTHER" id="PTHR36855">
    <property type="entry name" value="CHROMOSOME 10, WHOLE GENOME SHOTGUN SEQUENCE"/>
    <property type="match status" value="1"/>
</dbReference>
<evidence type="ECO:0000259" key="2">
    <source>
        <dbReference type="Pfam" id="PF16113"/>
    </source>
</evidence>
<feature type="domain" description="PEX14-like helix-turn-helix" evidence="3">
    <location>
        <begin position="129"/>
        <end position="200"/>
    </location>
</feature>
<dbReference type="Gene3D" id="3.90.226.10">
    <property type="entry name" value="2-enoyl-CoA Hydratase, Chain A, domain 1"/>
    <property type="match status" value="1"/>
</dbReference>
<feature type="region of interest" description="Disordered" evidence="1">
    <location>
        <begin position="672"/>
        <end position="751"/>
    </location>
</feature>
<comment type="caution">
    <text evidence="4">The sequence shown here is derived from an EMBL/GenBank/DDBJ whole genome shotgun (WGS) entry which is preliminary data.</text>
</comment>
<sequence length="751" mass="82769">MACPMGHTAKPSQGHRAVCPFTMDELRLFHEFSKHDWDNDNAFQLGLAKVLESSSSSPTNETTRHTTAANKSPAQTLPPAQQLALQLWYYRRLGKPIDQDKYHLFQTVARQTPAVPSLPTAAPASGAKESPFVQFKQYDFASDTAFQQGLAQIMAKWQEAGKWLNSRDLDTHILKFKLYYYAKHVEPIDVKAYLQWKRQHEEVNNGPKCPFAHMWKKEKNVTCDQSIDTVLAQLNKGPIRTLALTDNECQKPWTIPTVTHLLQSLPAPCQLPDDGGRDALAYLLTRATPIAHRHPITKSQGPPSYQDEHWCLPGLAFEPLTAQCVEAEPFDQPLANRVTKVDLAASLAQTHRSLVWHGLYWTRQAAHLSHQQPWVYLLDGGCHRSMLDLVSGQGYVAGTEHLGLTVSPFADSGLPWLPAAGLYTLAQLQKATPAPEAALDSASGRVQSPPVRPIGHFPGLAYVLLFSPSLRLRCPDLLHLGLIHNFIPSAEISEVQQKIAVVVGASSPDDMAAALHYVCESARAHPGPSRLRGRLPAIAQHLAKAHTVDELMTGLAEIPAPWANECCQVLQTHSPLLVHVLVEALNRAQALTCHQCHRLEYYIATKFTQMPDFATYLYQLRHNFQADNNAKDRKDVVWGPWQHDSCQAVTVTDVASFFAEFDPSAEPLVAIASNSTPTEPGSFTSASETSGSDTISPPRQSDIPSKSSKALQCPYLAAQHNDQASHVETSGMAERPSPLPAQCPFAKKIGA</sequence>
<accession>A0A9W8BD82</accession>
<name>A0A9W8BD82_9FUNG</name>
<reference evidence="4" key="1">
    <citation type="submission" date="2022-07" db="EMBL/GenBank/DDBJ databases">
        <title>Phylogenomic reconstructions and comparative analyses of Kickxellomycotina fungi.</title>
        <authorList>
            <person name="Reynolds N.K."/>
            <person name="Stajich J.E."/>
            <person name="Barry K."/>
            <person name="Grigoriev I.V."/>
            <person name="Crous P."/>
            <person name="Smith M.E."/>
        </authorList>
    </citation>
    <scope>NUCLEOTIDE SEQUENCE</scope>
    <source>
        <strain evidence="4">RSA 567</strain>
    </source>
</reference>
<protein>
    <submittedName>
        <fullName evidence="4">Uncharacterized protein</fullName>
    </submittedName>
</protein>
<evidence type="ECO:0000313" key="4">
    <source>
        <dbReference type="EMBL" id="KAJ1984725.1"/>
    </source>
</evidence>
<dbReference type="Pfam" id="PF16113">
    <property type="entry name" value="ECH_2"/>
    <property type="match status" value="1"/>
</dbReference>
<dbReference type="InterPro" id="IPR058841">
    <property type="entry name" value="HTH_76"/>
</dbReference>
<proteinExistence type="predicted"/>
<organism evidence="4 5">
    <name type="scientific">Dimargaris verticillata</name>
    <dbReference type="NCBI Taxonomy" id="2761393"/>
    <lineage>
        <taxon>Eukaryota</taxon>
        <taxon>Fungi</taxon>
        <taxon>Fungi incertae sedis</taxon>
        <taxon>Zoopagomycota</taxon>
        <taxon>Kickxellomycotina</taxon>
        <taxon>Dimargaritomycetes</taxon>
        <taxon>Dimargaritales</taxon>
        <taxon>Dimargaritaceae</taxon>
        <taxon>Dimargaris</taxon>
    </lineage>
</organism>
<dbReference type="AlphaFoldDB" id="A0A9W8BD82"/>